<evidence type="ECO:0000313" key="3">
    <source>
        <dbReference type="Proteomes" id="UP000186914"/>
    </source>
</evidence>
<dbReference type="RefSeq" id="WP_076427586.1">
    <property type="nucleotide sequence ID" value="NZ_FTNO01000001.1"/>
</dbReference>
<evidence type="ECO:0000256" key="1">
    <source>
        <dbReference type="SAM" id="MobiDB-lite"/>
    </source>
</evidence>
<organism evidence="2 3">
    <name type="scientific">Haladaptatus litoreus</name>
    <dbReference type="NCBI Taxonomy" id="553468"/>
    <lineage>
        <taxon>Archaea</taxon>
        <taxon>Methanobacteriati</taxon>
        <taxon>Methanobacteriota</taxon>
        <taxon>Stenosarchaea group</taxon>
        <taxon>Halobacteria</taxon>
        <taxon>Halobacteriales</taxon>
        <taxon>Haladaptataceae</taxon>
        <taxon>Haladaptatus</taxon>
    </lineage>
</organism>
<dbReference type="AlphaFoldDB" id="A0A1N6VR78"/>
<name>A0A1N6VR78_9EURY</name>
<sequence>MQVTKCTRRAIVVAFVCLLVAGSGVGTGAQTDTNSVSGDSKTATADTAANGLHVEFVNCSAVRVNGSADRVAVGTTWYAPDGVATSYFEYGPVNDTTLVTPPNQGETGTAVAYVTVYDDERATPVLTRQHPATTSCEDHIDPDDASTDQTNTSD</sequence>
<dbReference type="EMBL" id="FTNO01000001">
    <property type="protein sequence ID" value="SIQ80363.1"/>
    <property type="molecule type" value="Genomic_DNA"/>
</dbReference>
<accession>A0A1N6VR78</accession>
<reference evidence="3" key="1">
    <citation type="submission" date="2017-01" db="EMBL/GenBank/DDBJ databases">
        <authorList>
            <person name="Varghese N."/>
            <person name="Submissions S."/>
        </authorList>
    </citation>
    <scope>NUCLEOTIDE SEQUENCE [LARGE SCALE GENOMIC DNA]</scope>
    <source>
        <strain evidence="3">CGMCC 1.7737</strain>
    </source>
</reference>
<dbReference type="Proteomes" id="UP000186914">
    <property type="component" value="Unassembled WGS sequence"/>
</dbReference>
<protein>
    <submittedName>
        <fullName evidence="2">Uncharacterized protein</fullName>
    </submittedName>
</protein>
<dbReference type="OrthoDB" id="248081at2157"/>
<feature type="region of interest" description="Disordered" evidence="1">
    <location>
        <begin position="126"/>
        <end position="154"/>
    </location>
</feature>
<keyword evidence="3" id="KW-1185">Reference proteome</keyword>
<gene>
    <name evidence="2" type="ORF">SAMN05421858_0453</name>
</gene>
<proteinExistence type="predicted"/>
<evidence type="ECO:0000313" key="2">
    <source>
        <dbReference type="EMBL" id="SIQ80363.1"/>
    </source>
</evidence>